<dbReference type="NCBIfam" id="TIGR03187">
    <property type="entry name" value="DGQHR"/>
    <property type="match status" value="1"/>
</dbReference>
<evidence type="ECO:0000313" key="2">
    <source>
        <dbReference type="Proteomes" id="UP000271624"/>
    </source>
</evidence>
<dbReference type="OrthoDB" id="3524978at2"/>
<dbReference type="Pfam" id="PF14072">
    <property type="entry name" value="DndB"/>
    <property type="match status" value="1"/>
</dbReference>
<organism evidence="1 2">
    <name type="scientific">Dulcicalothrix desertica PCC 7102</name>
    <dbReference type="NCBI Taxonomy" id="232991"/>
    <lineage>
        <taxon>Bacteria</taxon>
        <taxon>Bacillati</taxon>
        <taxon>Cyanobacteriota</taxon>
        <taxon>Cyanophyceae</taxon>
        <taxon>Nostocales</taxon>
        <taxon>Calotrichaceae</taxon>
        <taxon>Dulcicalothrix</taxon>
    </lineage>
</organism>
<sequence length="446" mass="51072">MADYVPALKAKMGDWDYYVTVMKLGKVSRECRLAEEIHANQHLDELIQREIQDRVQKEMVPYLLNAPQRFYGALVVAVYGGEPMFSHVKVDEHHLIDDKEDRSSYGFGLLRFDGSQIYYALDGQHRLKSIQEALRQNPELGKEEITVIILKHENTREGLERTRRLFSTLNRRAKPTSSGMNIAIDEDDAVAIVSRRLIKENDTLKILVLGNLGSKQISPKKVHDPYIATLPTFYETNEVLLRAYNGGLEIDAKFKQFRPSDEELDDFYKYLEHVWMCWLHKCPGFDDVLRGRKKAGDIRKRADADGVLIFDDGGKPIAGGNVYARPIGQYILADVLKLVKVQGKSIEDAIDAIMTHVPADIDKAPWVNVIWNPIKQRADAGRESRKLIADIISHALGLKIDTRIRDLKQKYRDTVEDFRANLLEPIDWSGRPNQEHLENEQEDTPE</sequence>
<dbReference type="InterPro" id="IPR017601">
    <property type="entry name" value="DGQHR-contain_dom"/>
</dbReference>
<name>A0A3S1D744_9CYAN</name>
<accession>A0A3S1D744</accession>
<reference evidence="1" key="1">
    <citation type="submission" date="2018-12" db="EMBL/GenBank/DDBJ databases">
        <authorList>
            <person name="Will S."/>
            <person name="Neumann-Schaal M."/>
            <person name="Henke P."/>
        </authorList>
    </citation>
    <scope>NUCLEOTIDE SEQUENCE</scope>
    <source>
        <strain evidence="1">PCC 7102</strain>
    </source>
</reference>
<keyword evidence="2" id="KW-1185">Reference proteome</keyword>
<protein>
    <recommendedName>
        <fullName evidence="3">DGQHR domain-containing protein</fullName>
    </recommendedName>
</protein>
<proteinExistence type="predicted"/>
<dbReference type="InterPro" id="IPR017642">
    <property type="entry name" value="DNA_S_mod_DndB"/>
</dbReference>
<comment type="caution">
    <text evidence="1">The sequence shown here is derived from an EMBL/GenBank/DDBJ whole genome shotgun (WGS) entry which is preliminary data.</text>
</comment>
<dbReference type="RefSeq" id="WP_127082687.1">
    <property type="nucleotide sequence ID" value="NZ_RSCL01000010.1"/>
</dbReference>
<gene>
    <name evidence="1" type="ORF">DSM106972_042830</name>
</gene>
<dbReference type="EMBL" id="RSCL01000010">
    <property type="protein sequence ID" value="RUT04714.1"/>
    <property type="molecule type" value="Genomic_DNA"/>
</dbReference>
<dbReference type="CDD" id="cd16414">
    <property type="entry name" value="dndB_like"/>
    <property type="match status" value="1"/>
</dbReference>
<dbReference type="Proteomes" id="UP000271624">
    <property type="component" value="Unassembled WGS sequence"/>
</dbReference>
<evidence type="ECO:0000313" key="1">
    <source>
        <dbReference type="EMBL" id="RUT04714.1"/>
    </source>
</evidence>
<reference evidence="1" key="2">
    <citation type="journal article" date="2019" name="Genome Biol. Evol.">
        <title>Day and night: Metabolic profiles and evolutionary relationships of six axenic non-marine cyanobacteria.</title>
        <authorList>
            <person name="Will S.E."/>
            <person name="Henke P."/>
            <person name="Boedeker C."/>
            <person name="Huang S."/>
            <person name="Brinkmann H."/>
            <person name="Rohde M."/>
            <person name="Jarek M."/>
            <person name="Friedl T."/>
            <person name="Seufert S."/>
            <person name="Schumacher M."/>
            <person name="Overmann J."/>
            <person name="Neumann-Schaal M."/>
            <person name="Petersen J."/>
        </authorList>
    </citation>
    <scope>NUCLEOTIDE SEQUENCE [LARGE SCALE GENOMIC DNA]</scope>
    <source>
        <strain evidence="1">PCC 7102</strain>
    </source>
</reference>
<dbReference type="AlphaFoldDB" id="A0A3S1D744"/>
<evidence type="ECO:0008006" key="3">
    <source>
        <dbReference type="Google" id="ProtNLM"/>
    </source>
</evidence>